<name>D2J8C7_STAAU</name>
<geneLocation type="plasmid" evidence="1">
    <name>pWBG758</name>
</geneLocation>
<reference evidence="1" key="2">
    <citation type="submission" date="2009-12" db="EMBL/GenBank/DDBJ databases">
        <authorList>
            <person name="Summers A.O."/>
            <person name="Shearer J."/>
            <person name="Wireman J."/>
        </authorList>
    </citation>
    <scope>NUCLEOTIDE SEQUENCE</scope>
    <source>
        <strain evidence="1">Y74T</strain>
        <plasmid evidence="1">pWBG758</plasmid>
    </source>
</reference>
<organism evidence="1">
    <name type="scientific">Staphylococcus aureus</name>
    <dbReference type="NCBI Taxonomy" id="1280"/>
    <lineage>
        <taxon>Bacteria</taxon>
        <taxon>Bacillati</taxon>
        <taxon>Bacillota</taxon>
        <taxon>Bacilli</taxon>
        <taxon>Bacillales</taxon>
        <taxon>Staphylococcaceae</taxon>
        <taxon>Staphylococcus</taxon>
    </lineage>
</organism>
<dbReference type="EMBL" id="GQ900400">
    <property type="protein sequence ID" value="ACZ59027.1"/>
    <property type="molecule type" value="Genomic_DNA"/>
</dbReference>
<dbReference type="AlphaFoldDB" id="D2J8C7"/>
<evidence type="ECO:0000313" key="1">
    <source>
        <dbReference type="EMBL" id="ACZ59027.1"/>
    </source>
</evidence>
<sequence>MKNNHEELFNNHFYKQDNKESNKNYVNVELKLHTDTTEQQNIAKHFNSMVKRFKTSLEFYDRADMLNTYATLFYMASTQLETLEDIETLKANPGIYKERLSYIKTVVTHEFALVANPNTTVLKSGNERYYLTPEVYSIDAPADSNDDCTDELSDTLGEEANLFHMSNVKAHHNHMITWFLENKEDILTRKQLEVYNTLSEIYQPRVDNTRRSNDERAQMLEDAGISKKMMNDYFRNIKKRVTQKYEQEFNGIYHSHQSQNYMKLDEMITEYTRLANYPYETQVDRQDALAVFLEKAYDNYEFEKIATEGLTKEEKRSIVGAIRDIPIERKRRIDHRLLRIIKQNLTKYQETHQLEDKHISIKETIKPEIDLKAMSSQNLILTPTGSFVAKQNTLALA</sequence>
<proteinExistence type="predicted"/>
<protein>
    <submittedName>
        <fullName evidence="1">Uncharacterized protein</fullName>
    </submittedName>
</protein>
<gene>
    <name evidence="1" type="ORF">SAP040A_045</name>
</gene>
<keyword evidence="1" id="KW-0614">Plasmid</keyword>
<dbReference type="RefSeq" id="WP_012816608.1">
    <property type="nucleotide sequence ID" value="NC_013329.1"/>
</dbReference>
<accession>D2J8C7</accession>
<reference evidence="1" key="1">
    <citation type="submission" date="2009-08" db="EMBL/GenBank/DDBJ databases">
        <authorList>
            <person name="Gill J."/>
            <person name="Borman J."/>
            <person name="Shetty J."/>
            <person name="Hostetler J."/>
            <person name="Durkin S."/>
            <person name="Montgomery B."/>
        </authorList>
    </citation>
    <scope>NUCLEOTIDE SEQUENCE</scope>
    <source>
        <strain evidence="1">Y74T</strain>
        <plasmid evidence="1">pWBG758</plasmid>
    </source>
</reference>